<reference evidence="2" key="1">
    <citation type="submission" date="2022-07" db="EMBL/GenBank/DDBJ databases">
        <title>Genome analysis of Parmales, a sister group of diatoms, reveals the evolutionary specialization of diatoms from phago-mixotrophs to photoautotrophs.</title>
        <authorList>
            <person name="Ban H."/>
            <person name="Sato S."/>
            <person name="Yoshikawa S."/>
            <person name="Kazumasa Y."/>
            <person name="Nakamura Y."/>
            <person name="Ichinomiya M."/>
            <person name="Saitoh K."/>
            <person name="Sato N."/>
            <person name="Blanc-Mathieu R."/>
            <person name="Endo H."/>
            <person name="Kuwata A."/>
            <person name="Ogata H."/>
        </authorList>
    </citation>
    <scope>NUCLEOTIDE SEQUENCE</scope>
</reference>
<sequence>MHHPHHSKQANGQVIFQPSDTKGDKCVAVLTKAENQNLEPFLTDALNTYIGRFAIVSHFPVELNITEKYAVSFSSDHINLTDIKGRSLIPHCPNLLREIYVDQNPSESLSDNDNFLLLLDFKTRELSKALTVFIRAKREGLNAHSHSLLKHTLINTLVNAGTVMKVGEAGSIKGYMLDVPLSLIPEIANAEVDVQPTAASEINPVGTSGFKSKGWPQLVEVSKASETGKRAMDRTLQLETRLDNDLNKANIEISKGNTTTVGYKNAMQVSKPSPAKGKGASGSNGGAASSSASSANAEAAQALLTLNEKEGEAGEGKQKRPAVGAKAEAEGDKKGGGKKRKKKKQGGEPQDGGEEGNEQQTQQPQQPTPEVWI</sequence>
<dbReference type="AlphaFoldDB" id="A0A9W7E8A9"/>
<accession>A0A9W7E8A9</accession>
<proteinExistence type="predicted"/>
<evidence type="ECO:0000313" key="2">
    <source>
        <dbReference type="EMBL" id="GMH69123.1"/>
    </source>
</evidence>
<feature type="region of interest" description="Disordered" evidence="1">
    <location>
        <begin position="263"/>
        <end position="373"/>
    </location>
</feature>
<protein>
    <submittedName>
        <fullName evidence="2">Uncharacterized protein</fullName>
    </submittedName>
</protein>
<feature type="compositionally biased region" description="Low complexity" evidence="1">
    <location>
        <begin position="286"/>
        <end position="300"/>
    </location>
</feature>
<name>A0A9W7E8A9_9STRA</name>
<evidence type="ECO:0000256" key="1">
    <source>
        <dbReference type="SAM" id="MobiDB-lite"/>
    </source>
</evidence>
<feature type="compositionally biased region" description="Low complexity" evidence="1">
    <location>
        <begin position="358"/>
        <end position="373"/>
    </location>
</feature>
<comment type="caution">
    <text evidence="2">The sequence shown here is derived from an EMBL/GenBank/DDBJ whole genome shotgun (WGS) entry which is preliminary data.</text>
</comment>
<keyword evidence="3" id="KW-1185">Reference proteome</keyword>
<organism evidence="2 3">
    <name type="scientific">Triparma retinervis</name>
    <dbReference type="NCBI Taxonomy" id="2557542"/>
    <lineage>
        <taxon>Eukaryota</taxon>
        <taxon>Sar</taxon>
        <taxon>Stramenopiles</taxon>
        <taxon>Ochrophyta</taxon>
        <taxon>Bolidophyceae</taxon>
        <taxon>Parmales</taxon>
        <taxon>Triparmaceae</taxon>
        <taxon>Triparma</taxon>
    </lineage>
</organism>
<dbReference type="Proteomes" id="UP001165082">
    <property type="component" value="Unassembled WGS sequence"/>
</dbReference>
<gene>
    <name evidence="2" type="ORF">TrRE_jg11514</name>
</gene>
<feature type="compositionally biased region" description="Basic and acidic residues" evidence="1">
    <location>
        <begin position="307"/>
        <end position="318"/>
    </location>
</feature>
<dbReference type="EMBL" id="BRXZ01002734">
    <property type="protein sequence ID" value="GMH69123.1"/>
    <property type="molecule type" value="Genomic_DNA"/>
</dbReference>
<evidence type="ECO:0000313" key="3">
    <source>
        <dbReference type="Proteomes" id="UP001165082"/>
    </source>
</evidence>